<evidence type="ECO:0000313" key="2">
    <source>
        <dbReference type="EMBL" id="OMF14347.1"/>
    </source>
</evidence>
<protein>
    <recommendedName>
        <fullName evidence="1">YqzN/YkzM domain-containing protein</fullName>
    </recommendedName>
</protein>
<organism evidence="2 3">
    <name type="scientific">Paenibacillus amylolyticus</name>
    <dbReference type="NCBI Taxonomy" id="1451"/>
    <lineage>
        <taxon>Bacteria</taxon>
        <taxon>Bacillati</taxon>
        <taxon>Bacillota</taxon>
        <taxon>Bacilli</taxon>
        <taxon>Bacillales</taxon>
        <taxon>Paenibacillaceae</taxon>
        <taxon>Paenibacillus</taxon>
    </lineage>
</organism>
<dbReference type="AlphaFoldDB" id="A0A1R1BX22"/>
<evidence type="ECO:0000259" key="1">
    <source>
        <dbReference type="Pfam" id="PF26160"/>
    </source>
</evidence>
<name>A0A1R1BX22_PAEAM</name>
<comment type="caution">
    <text evidence="2">The sequence shown here is derived from an EMBL/GenBank/DDBJ whole genome shotgun (WGS) entry which is preliminary data.</text>
</comment>
<proteinExistence type="predicted"/>
<feature type="domain" description="YqzN/YkzM" evidence="1">
    <location>
        <begin position="14"/>
        <end position="65"/>
    </location>
</feature>
<dbReference type="Pfam" id="PF26160">
    <property type="entry name" value="YqzN_YkzM"/>
    <property type="match status" value="1"/>
</dbReference>
<dbReference type="InterPro" id="IPR058869">
    <property type="entry name" value="YqzN_YkzM"/>
</dbReference>
<dbReference type="OrthoDB" id="2628737at2"/>
<accession>A0A1R1BX22</accession>
<dbReference type="EMBL" id="MRTJ01000003">
    <property type="protein sequence ID" value="OMF14347.1"/>
    <property type="molecule type" value="Genomic_DNA"/>
</dbReference>
<gene>
    <name evidence="2" type="ORF">BK131_12820</name>
</gene>
<dbReference type="Proteomes" id="UP000187134">
    <property type="component" value="Unassembled WGS sequence"/>
</dbReference>
<reference evidence="2 3" key="1">
    <citation type="submission" date="2016-11" db="EMBL/GenBank/DDBJ databases">
        <title>Paenibacillus species isolates.</title>
        <authorList>
            <person name="Beno S.M."/>
        </authorList>
    </citation>
    <scope>NUCLEOTIDE SEQUENCE [LARGE SCALE GENOMIC DNA]</scope>
    <source>
        <strain evidence="2 3">FSL H8-0246</strain>
    </source>
</reference>
<evidence type="ECO:0000313" key="3">
    <source>
        <dbReference type="Proteomes" id="UP000187134"/>
    </source>
</evidence>
<sequence>MAMASSVKKSKQTAPRYTRAELMNHAEALFAVKAEVLYGALYEAAQETFSIEETQERINQFMKAKVKG</sequence>